<keyword evidence="5" id="KW-1185">Reference proteome</keyword>
<sequence length="638" mass="71473">MSLDAHICRIKRDTGSTPYRAEHKNVQSFVSLSELKKHTEDEYEFFGQKSLFQAPLKLAVCCDPAVGLTSTYKCDKGNSSVLITPKNDVPSVPMEAESNSESWLDSRHSTNCMVLFTQQNGDAESNDLFCECCSASLSMSEKHAVSNKVYHGTYCHALQDVELNHVDRANPYMSNTAAPERDSVSLTSIYSTSHSPSPVRSQVVSPFAATIKPTTNTVAPSQDFAHGTSLLPPKLKGFSGKSVQEASQDTCQNEPTLYPDYLNPFTMNELDSPGFADVNCDVSHGSFKPQTGKVFDCTALKVQLNNADRRISLGICDSTAFPTVLKQSPSNSSVICTAHPRSRNRKKPAPATPALVCESQKKLQPTHSGDPRKRDSSCSLLRRNLQLLSPSKHRSSSAGLSPDVCSELPYGNQETKSLIFKRQAPPLPVYDKRTIKADPTDSYVDYAELHEKLYDTNKFINELELEACKIQQDIQRAIKTNGSVNELLDKWQKMIGLKNSMAKTHTVLLERLRRQELEERHANLEYELRLLVAKQDMLKTEEEKEREQQLLRDLLKTVDERAELVTRSEQTPNENSVSVKSTKDRKFHKFMCLSAIKLKKKSGEGQHTGKKRFHLLPYKHKVKTQLPTRLVTIDPSAH</sequence>
<name>A0A8J4X0B5_9TREM</name>
<evidence type="ECO:0000256" key="1">
    <source>
        <dbReference type="SAM" id="Coils"/>
    </source>
</evidence>
<evidence type="ECO:0000259" key="3">
    <source>
        <dbReference type="PROSITE" id="PS51848"/>
    </source>
</evidence>
<protein>
    <recommendedName>
        <fullName evidence="3">BMERB domain-containing protein</fullName>
    </recommendedName>
</protein>
<keyword evidence="1" id="KW-0175">Coiled coil</keyword>
<feature type="coiled-coil region" evidence="1">
    <location>
        <begin position="514"/>
        <end position="557"/>
    </location>
</feature>
<dbReference type="EMBL" id="LUCH01002314">
    <property type="protein sequence ID" value="KAF5401677.1"/>
    <property type="molecule type" value="Genomic_DNA"/>
</dbReference>
<dbReference type="SMART" id="SM01203">
    <property type="entry name" value="DUF3585"/>
    <property type="match status" value="1"/>
</dbReference>
<accession>A0A8J4X0B5</accession>
<dbReference type="PANTHER" id="PTHR23167:SF46">
    <property type="entry name" value="EPS15 HOMOLOGY DOMAIN CONTAINING PROTEIN-BINDING PROTEIN 1, ISOFORM F"/>
    <property type="match status" value="1"/>
</dbReference>
<dbReference type="PANTHER" id="PTHR23167">
    <property type="entry name" value="CALPONIN HOMOLOGY DOMAIN-CONTAINING PROTEIN DDB_G0272472-RELATED"/>
    <property type="match status" value="1"/>
</dbReference>
<feature type="domain" description="BMERB" evidence="3">
    <location>
        <begin position="436"/>
        <end position="584"/>
    </location>
</feature>
<evidence type="ECO:0000313" key="5">
    <source>
        <dbReference type="Proteomes" id="UP000748531"/>
    </source>
</evidence>
<organism evidence="4 5">
    <name type="scientific">Paragonimus heterotremus</name>
    <dbReference type="NCBI Taxonomy" id="100268"/>
    <lineage>
        <taxon>Eukaryota</taxon>
        <taxon>Metazoa</taxon>
        <taxon>Spiralia</taxon>
        <taxon>Lophotrochozoa</taxon>
        <taxon>Platyhelminthes</taxon>
        <taxon>Trematoda</taxon>
        <taxon>Digenea</taxon>
        <taxon>Plagiorchiida</taxon>
        <taxon>Troglotremata</taxon>
        <taxon>Troglotrematidae</taxon>
        <taxon>Paragonimus</taxon>
    </lineage>
</organism>
<dbReference type="InterPro" id="IPR050540">
    <property type="entry name" value="F-actin_Monoox_Mical"/>
</dbReference>
<feature type="region of interest" description="Disordered" evidence="2">
    <location>
        <begin position="330"/>
        <end position="377"/>
    </location>
</feature>
<proteinExistence type="predicted"/>
<dbReference type="Proteomes" id="UP000748531">
    <property type="component" value="Unassembled WGS sequence"/>
</dbReference>
<evidence type="ECO:0000313" key="4">
    <source>
        <dbReference type="EMBL" id="KAF5401677.1"/>
    </source>
</evidence>
<dbReference type="PROSITE" id="PS51848">
    <property type="entry name" value="BMERB"/>
    <property type="match status" value="1"/>
</dbReference>
<dbReference type="Pfam" id="PF12130">
    <property type="entry name" value="bMERB_dom"/>
    <property type="match status" value="1"/>
</dbReference>
<comment type="caution">
    <text evidence="4">The sequence shown here is derived from an EMBL/GenBank/DDBJ whole genome shotgun (WGS) entry which is preliminary data.</text>
</comment>
<reference evidence="4" key="1">
    <citation type="submission" date="2019-05" db="EMBL/GenBank/DDBJ databases">
        <title>Annotation for the trematode Paragonimus heterotremus.</title>
        <authorList>
            <person name="Choi Y.-J."/>
        </authorList>
    </citation>
    <scope>NUCLEOTIDE SEQUENCE</scope>
    <source>
        <strain evidence="4">LC</strain>
    </source>
</reference>
<dbReference type="OrthoDB" id="10017054at2759"/>
<dbReference type="AlphaFoldDB" id="A0A8J4X0B5"/>
<dbReference type="InterPro" id="IPR022735">
    <property type="entry name" value="bMERB_dom"/>
</dbReference>
<evidence type="ECO:0000256" key="2">
    <source>
        <dbReference type="SAM" id="MobiDB-lite"/>
    </source>
</evidence>
<gene>
    <name evidence="4" type="ORF">PHET_05108</name>
</gene>